<evidence type="ECO:0000313" key="3">
    <source>
        <dbReference type="Proteomes" id="UP001209570"/>
    </source>
</evidence>
<dbReference type="AlphaFoldDB" id="A0AAD5LUR1"/>
<dbReference type="EMBL" id="JAKCXM010000457">
    <property type="protein sequence ID" value="KAJ0393832.1"/>
    <property type="molecule type" value="Genomic_DNA"/>
</dbReference>
<sequence>MDNSNPLPLFKDPSWHLDRRLRLPRPGNKRLRRSNRSLSHRHSQHPSNPTADKEVSDNSLTEGRGFFLEDKAAASELQVDLEVSLALEAKASEVSADPLAAEAEVSAVASAVKAVLEEVSAEVSAEVLGLK</sequence>
<reference evidence="2" key="1">
    <citation type="submission" date="2021-12" db="EMBL/GenBank/DDBJ databases">
        <title>Prjna785345.</title>
        <authorList>
            <person name="Rujirawat T."/>
            <person name="Krajaejun T."/>
        </authorList>
    </citation>
    <scope>NUCLEOTIDE SEQUENCE</scope>
    <source>
        <strain evidence="2">Pi057C3</strain>
    </source>
</reference>
<feature type="region of interest" description="Disordered" evidence="1">
    <location>
        <begin position="1"/>
        <end position="58"/>
    </location>
</feature>
<organism evidence="2 3">
    <name type="scientific">Pythium insidiosum</name>
    <name type="common">Pythiosis disease agent</name>
    <dbReference type="NCBI Taxonomy" id="114742"/>
    <lineage>
        <taxon>Eukaryota</taxon>
        <taxon>Sar</taxon>
        <taxon>Stramenopiles</taxon>
        <taxon>Oomycota</taxon>
        <taxon>Peronosporomycetes</taxon>
        <taxon>Pythiales</taxon>
        <taxon>Pythiaceae</taxon>
        <taxon>Pythium</taxon>
    </lineage>
</organism>
<name>A0AAD5LUR1_PYTIN</name>
<proteinExistence type="predicted"/>
<protein>
    <submittedName>
        <fullName evidence="2">Uncharacterized protein</fullName>
    </submittedName>
</protein>
<feature type="compositionally biased region" description="Basic residues" evidence="1">
    <location>
        <begin position="27"/>
        <end position="44"/>
    </location>
</feature>
<evidence type="ECO:0000256" key="1">
    <source>
        <dbReference type="SAM" id="MobiDB-lite"/>
    </source>
</evidence>
<gene>
    <name evidence="2" type="ORF">P43SY_002992</name>
</gene>
<keyword evidence="3" id="KW-1185">Reference proteome</keyword>
<evidence type="ECO:0000313" key="2">
    <source>
        <dbReference type="EMBL" id="KAJ0393832.1"/>
    </source>
</evidence>
<comment type="caution">
    <text evidence="2">The sequence shown here is derived from an EMBL/GenBank/DDBJ whole genome shotgun (WGS) entry which is preliminary data.</text>
</comment>
<dbReference type="Proteomes" id="UP001209570">
    <property type="component" value="Unassembled WGS sequence"/>
</dbReference>
<accession>A0AAD5LUR1</accession>